<dbReference type="Proteomes" id="UP000184188">
    <property type="component" value="Unassembled WGS sequence"/>
</dbReference>
<feature type="compositionally biased region" description="Polar residues" evidence="7">
    <location>
        <begin position="1364"/>
        <end position="1374"/>
    </location>
</feature>
<dbReference type="InterPro" id="IPR050524">
    <property type="entry name" value="APC_YAT"/>
</dbReference>
<feature type="compositionally biased region" description="Low complexity" evidence="7">
    <location>
        <begin position="1194"/>
        <end position="1205"/>
    </location>
</feature>
<dbReference type="GeneID" id="34612288"/>
<dbReference type="SMART" id="SM00317">
    <property type="entry name" value="SET"/>
    <property type="match status" value="1"/>
</dbReference>
<evidence type="ECO:0000256" key="3">
    <source>
        <dbReference type="ARBA" id="ARBA00022692"/>
    </source>
</evidence>
<dbReference type="SUPFAM" id="SSF82199">
    <property type="entry name" value="SET domain"/>
    <property type="match status" value="1"/>
</dbReference>
<feature type="compositionally biased region" description="Polar residues" evidence="7">
    <location>
        <begin position="1020"/>
        <end position="1031"/>
    </location>
</feature>
<dbReference type="Pfam" id="PF00324">
    <property type="entry name" value="AA_permease"/>
    <property type="match status" value="1"/>
</dbReference>
<evidence type="ECO:0000256" key="1">
    <source>
        <dbReference type="ARBA" id="ARBA00004141"/>
    </source>
</evidence>
<reference evidence="11" key="1">
    <citation type="journal article" date="2017" name="Genome Biol.">
        <title>Comparative genomics reveals high biological diversity and specific adaptations in the industrially and medically important fungal genus Aspergillus.</title>
        <authorList>
            <person name="de Vries R.P."/>
            <person name="Riley R."/>
            <person name="Wiebenga A."/>
            <person name="Aguilar-Osorio G."/>
            <person name="Amillis S."/>
            <person name="Uchima C.A."/>
            <person name="Anderluh G."/>
            <person name="Asadollahi M."/>
            <person name="Askin M."/>
            <person name="Barry K."/>
            <person name="Battaglia E."/>
            <person name="Bayram O."/>
            <person name="Benocci T."/>
            <person name="Braus-Stromeyer S.A."/>
            <person name="Caldana C."/>
            <person name="Canovas D."/>
            <person name="Cerqueira G.C."/>
            <person name="Chen F."/>
            <person name="Chen W."/>
            <person name="Choi C."/>
            <person name="Clum A."/>
            <person name="Dos Santos R.A."/>
            <person name="Damasio A.R."/>
            <person name="Diallinas G."/>
            <person name="Emri T."/>
            <person name="Fekete E."/>
            <person name="Flipphi M."/>
            <person name="Freyberg S."/>
            <person name="Gallo A."/>
            <person name="Gournas C."/>
            <person name="Habgood R."/>
            <person name="Hainaut M."/>
            <person name="Harispe M.L."/>
            <person name="Henrissat B."/>
            <person name="Hilden K.S."/>
            <person name="Hope R."/>
            <person name="Hossain A."/>
            <person name="Karabika E."/>
            <person name="Karaffa L."/>
            <person name="Karanyi Z."/>
            <person name="Krasevec N."/>
            <person name="Kuo A."/>
            <person name="Kusch H."/>
            <person name="LaButti K."/>
            <person name="Lagendijk E.L."/>
            <person name="Lapidus A."/>
            <person name="Levasseur A."/>
            <person name="Lindquist E."/>
            <person name="Lipzen A."/>
            <person name="Logrieco A.F."/>
            <person name="MacCabe A."/>
            <person name="Maekelae M.R."/>
            <person name="Malavazi I."/>
            <person name="Melin P."/>
            <person name="Meyer V."/>
            <person name="Mielnichuk N."/>
            <person name="Miskei M."/>
            <person name="Molnar A.P."/>
            <person name="Mule G."/>
            <person name="Ngan C.Y."/>
            <person name="Orejas M."/>
            <person name="Orosz E."/>
            <person name="Ouedraogo J.P."/>
            <person name="Overkamp K.M."/>
            <person name="Park H.-S."/>
            <person name="Perrone G."/>
            <person name="Piumi F."/>
            <person name="Punt P.J."/>
            <person name="Ram A.F."/>
            <person name="Ramon A."/>
            <person name="Rauscher S."/>
            <person name="Record E."/>
            <person name="Riano-Pachon D.M."/>
            <person name="Robert V."/>
            <person name="Roehrig J."/>
            <person name="Ruller R."/>
            <person name="Salamov A."/>
            <person name="Salih N.S."/>
            <person name="Samson R.A."/>
            <person name="Sandor E."/>
            <person name="Sanguinetti M."/>
            <person name="Schuetze T."/>
            <person name="Sepcic K."/>
            <person name="Shelest E."/>
            <person name="Sherlock G."/>
            <person name="Sophianopoulou V."/>
            <person name="Squina F.M."/>
            <person name="Sun H."/>
            <person name="Susca A."/>
            <person name="Todd R.B."/>
            <person name="Tsang A."/>
            <person name="Unkles S.E."/>
            <person name="van de Wiele N."/>
            <person name="van Rossen-Uffink D."/>
            <person name="Oliveira J.V."/>
            <person name="Vesth T.C."/>
            <person name="Visser J."/>
            <person name="Yu J.-H."/>
            <person name="Zhou M."/>
            <person name="Andersen M.R."/>
            <person name="Archer D.B."/>
            <person name="Baker S.E."/>
            <person name="Benoit I."/>
            <person name="Brakhage A.A."/>
            <person name="Braus G.H."/>
            <person name="Fischer R."/>
            <person name="Frisvad J.C."/>
            <person name="Goldman G.H."/>
            <person name="Houbraken J."/>
            <person name="Oakley B."/>
            <person name="Pocsi I."/>
            <person name="Scazzocchio C."/>
            <person name="Seiboth B."/>
            <person name="vanKuyk P.A."/>
            <person name="Wortman J."/>
            <person name="Dyer P.S."/>
            <person name="Grigoriev I.V."/>
        </authorList>
    </citation>
    <scope>NUCLEOTIDE SEQUENCE [LARGE SCALE GENOMIC DNA]</scope>
    <source>
        <strain evidence="11">CBS 506.65</strain>
    </source>
</reference>
<feature type="region of interest" description="Disordered" evidence="7">
    <location>
        <begin position="565"/>
        <end position="639"/>
    </location>
</feature>
<gene>
    <name evidence="10" type="ORF">ASPZODRAFT_152173</name>
</gene>
<feature type="compositionally biased region" description="Basic and acidic residues" evidence="7">
    <location>
        <begin position="565"/>
        <end position="586"/>
    </location>
</feature>
<evidence type="ECO:0000259" key="9">
    <source>
        <dbReference type="PROSITE" id="PS50280"/>
    </source>
</evidence>
<evidence type="ECO:0000256" key="4">
    <source>
        <dbReference type="ARBA" id="ARBA00022970"/>
    </source>
</evidence>
<feature type="transmembrane region" description="Helical" evidence="8">
    <location>
        <begin position="107"/>
        <end position="125"/>
    </location>
</feature>
<dbReference type="SUPFAM" id="SSF57903">
    <property type="entry name" value="FYVE/PHD zinc finger"/>
    <property type="match status" value="1"/>
</dbReference>
<dbReference type="InterPro" id="IPR013083">
    <property type="entry name" value="Znf_RING/FYVE/PHD"/>
</dbReference>
<dbReference type="InterPro" id="IPR001214">
    <property type="entry name" value="SET_dom"/>
</dbReference>
<evidence type="ECO:0000256" key="8">
    <source>
        <dbReference type="SAM" id="Phobius"/>
    </source>
</evidence>
<comment type="subcellular location">
    <subcellularLocation>
        <location evidence="1">Membrane</location>
        <topology evidence="1">Multi-pass membrane protein</topology>
    </subcellularLocation>
</comment>
<protein>
    <recommendedName>
        <fullName evidence="9">SET domain-containing protein</fullName>
    </recommendedName>
</protein>
<dbReference type="STRING" id="1073090.A0A1L9SHQ2"/>
<feature type="transmembrane region" description="Helical" evidence="8">
    <location>
        <begin position="399"/>
        <end position="419"/>
    </location>
</feature>
<keyword evidence="6 8" id="KW-0472">Membrane</keyword>
<feature type="compositionally biased region" description="Low complexity" evidence="7">
    <location>
        <begin position="1226"/>
        <end position="1249"/>
    </location>
</feature>
<feature type="compositionally biased region" description="Polar residues" evidence="7">
    <location>
        <begin position="1048"/>
        <end position="1058"/>
    </location>
</feature>
<dbReference type="EMBL" id="KV878342">
    <property type="protein sequence ID" value="OJJ46750.1"/>
    <property type="molecule type" value="Genomic_DNA"/>
</dbReference>
<feature type="compositionally biased region" description="Low complexity" evidence="7">
    <location>
        <begin position="612"/>
        <end position="639"/>
    </location>
</feature>
<dbReference type="OrthoDB" id="1928087at2759"/>
<accession>A0A1L9SHQ2</accession>
<feature type="region of interest" description="Disordered" evidence="7">
    <location>
        <begin position="947"/>
        <end position="986"/>
    </location>
</feature>
<feature type="region of interest" description="Disordered" evidence="7">
    <location>
        <begin position="1003"/>
        <end position="1058"/>
    </location>
</feature>
<dbReference type="VEuPathDB" id="FungiDB:ASPZODRAFT_152173"/>
<keyword evidence="3 8" id="KW-0812">Transmembrane</keyword>
<feature type="compositionally biased region" description="Low complexity" evidence="7">
    <location>
        <begin position="1312"/>
        <end position="1333"/>
    </location>
</feature>
<dbReference type="InterPro" id="IPR011011">
    <property type="entry name" value="Znf_FYVE_PHD"/>
</dbReference>
<dbReference type="PROSITE" id="PS00218">
    <property type="entry name" value="AMINO_ACID_PERMEASE_1"/>
    <property type="match status" value="1"/>
</dbReference>
<feature type="transmembrane region" description="Helical" evidence="8">
    <location>
        <begin position="137"/>
        <end position="159"/>
    </location>
</feature>
<feature type="domain" description="SET" evidence="9">
    <location>
        <begin position="714"/>
        <end position="844"/>
    </location>
</feature>
<feature type="transmembrane region" description="Helical" evidence="8">
    <location>
        <begin position="179"/>
        <end position="204"/>
    </location>
</feature>
<feature type="region of interest" description="Disordered" evidence="7">
    <location>
        <begin position="901"/>
        <end position="925"/>
    </location>
</feature>
<feature type="region of interest" description="Disordered" evidence="7">
    <location>
        <begin position="1297"/>
        <end position="1374"/>
    </location>
</feature>
<evidence type="ECO:0000256" key="5">
    <source>
        <dbReference type="ARBA" id="ARBA00022989"/>
    </source>
</evidence>
<keyword evidence="5 8" id="KW-1133">Transmembrane helix</keyword>
<keyword evidence="11" id="KW-1185">Reference proteome</keyword>
<feature type="compositionally biased region" description="Low complexity" evidence="7">
    <location>
        <begin position="1259"/>
        <end position="1279"/>
    </location>
</feature>
<keyword evidence="4" id="KW-0029">Amino-acid transport</keyword>
<name>A0A1L9SHQ2_9EURO</name>
<proteinExistence type="predicted"/>
<feature type="compositionally biased region" description="Basic and acidic residues" evidence="7">
    <location>
        <begin position="1148"/>
        <end position="1159"/>
    </location>
</feature>
<organism evidence="10 11">
    <name type="scientific">Penicilliopsis zonata CBS 506.65</name>
    <dbReference type="NCBI Taxonomy" id="1073090"/>
    <lineage>
        <taxon>Eukaryota</taxon>
        <taxon>Fungi</taxon>
        <taxon>Dikarya</taxon>
        <taxon>Ascomycota</taxon>
        <taxon>Pezizomycotina</taxon>
        <taxon>Eurotiomycetes</taxon>
        <taxon>Eurotiomycetidae</taxon>
        <taxon>Eurotiales</taxon>
        <taxon>Aspergillaceae</taxon>
        <taxon>Penicilliopsis</taxon>
    </lineage>
</organism>
<dbReference type="Gene3D" id="1.20.1740.10">
    <property type="entry name" value="Amino acid/polyamine transporter I"/>
    <property type="match status" value="1"/>
</dbReference>
<feature type="region of interest" description="Disordered" evidence="7">
    <location>
        <begin position="1134"/>
        <end position="1282"/>
    </location>
</feature>
<feature type="compositionally biased region" description="Polar residues" evidence="7">
    <location>
        <begin position="951"/>
        <end position="960"/>
    </location>
</feature>
<dbReference type="Pfam" id="PF00856">
    <property type="entry name" value="SET"/>
    <property type="match status" value="1"/>
</dbReference>
<feature type="transmembrane region" description="Helical" evidence="8">
    <location>
        <begin position="325"/>
        <end position="346"/>
    </location>
</feature>
<sequence length="1374" mass="149476">MALGPTLGTGVFIAPGQALAVGGPGSLLISYIFSTLLVYCMAVTVAEVAAHRPVANGTIVTHGYRYVSRSFGFSLAYLRWVSFSMLVPYEITTALVSSGLLEPGNKVAMRIALVILIIIGFNFTPERIFRRLEKVSTVLTLLTIITMLAVSVILCTKDIPGGPMRGFHYWTNPGAMNSYLFPGALGRFVGLFQTLLFSTMAFAFTPEMIVNRGEGLEPSTHPNIMHIARRDVFQFAAVHLLVALAVGIIVPSNDPNLLHRGSGPAGSPFIIAMKNAKIGGLPTVISMIMTFSSVASGRSFLFLSSRALLALSESGHAPAILQARTSWGVPYVAVLTSAVFANLAWLCLRVSSSTVFNWLGQISTTMGYLSWLCSCIIYLHFHRTVERRYRSRIQPYGAYIAIFLCSMLLVLNGVSYFVWTNFTLARMTTAYIGLVPFGFLYAGHYFHTWMGGHGQQSAEKIELQNTSSVAITHSTTDSYPVTVPLKSPALANGAVASKDVVFAEDEEPYTIKCICDYDDDDGNTVFCEACETWQHIECYYYGREVPEVHNCAECEPRPYDGRRATERQRRLREQQNEQHSDGGDRRSKSKSQKKKTLPLVNAPVPARKRSGSSAISPTTMAATIPPTPSLLSSASSSSLSGPAIPRYAPEFLHLYDHDAGATPMDSNLYASLSLTNDFATWLHDPIALADETNGRRPHEVYTWSDEAMDQSRWPRLAVETITHPPLTVDGPSPTWKLIRTHSRVRRDEIVGEIQGKVGRLRDYCRDPANRWPELQHPQPFVFFHSQLPIYIDSRQEGSLLRYVRRSCRPNVTLKIYITNQVDYRFCFVAKDDIPPNAEITVSWYLSPALHLANDFVKPEGSDSPSDYAVTCFSKVLANFGGCACSDSHHCLVSKLDRRRQPKLAVETGGRAGSESTKNLDDEDPPVITTTTAAAAAASAAAAAAAAAADGRSTSGSVRGQTRSRDLTPTIPSNPHDVSPSLAENGLSARDRRKIAAVEKKFQQLEQDQQTAQRKKKRSSGHSTQTASTSARTDGGYFGTAGSKRLDTGSPSHRSASNTPVRTLGYVHRAIQTDPTEYDTRFVPSPSASVRRPSFVSLSQRLLRKCHHDRFRSAKMWTTTIPQPTIVMPMTPVQVPPSGDIEMQDVDSPTERRPLSRDSDMASSIAVSQEDSRPVTPVGPNNLAFPAPLPSTVAHHTPLLQQHQQPKTANGSRTDLRIPIPQPHVGSSATAPTTVSPRSTTPSTTQSVRSAQSPSITMESPSVTTSTAPPGSSSITGPSPAKKKLSLGDYLIRKGMTTPTSEKTQAQATAMLPPAGQQPQQPQQKSPAASASAPNGTGSVDAKESMIQPQSSGVVDVPMKDVPETTRSPQVPSVS</sequence>
<feature type="compositionally biased region" description="Basic residues" evidence="7">
    <location>
        <begin position="587"/>
        <end position="596"/>
    </location>
</feature>
<feature type="transmembrane region" description="Helical" evidence="8">
    <location>
        <begin position="28"/>
        <end position="50"/>
    </location>
</feature>
<feature type="compositionally biased region" description="Polar residues" evidence="7">
    <location>
        <begin position="1297"/>
        <end position="1307"/>
    </location>
</feature>
<dbReference type="PANTHER" id="PTHR43341:SF34">
    <property type="entry name" value="TRANSPORTER, PUTATIVE (EUROFUNG)-RELATED"/>
    <property type="match status" value="1"/>
</dbReference>
<evidence type="ECO:0000256" key="6">
    <source>
        <dbReference type="ARBA" id="ARBA00023136"/>
    </source>
</evidence>
<dbReference type="RefSeq" id="XP_022581260.1">
    <property type="nucleotide sequence ID" value="XM_022725824.1"/>
</dbReference>
<dbReference type="GO" id="GO:0016020">
    <property type="term" value="C:membrane"/>
    <property type="evidence" value="ECO:0007669"/>
    <property type="project" value="UniProtKB-SubCell"/>
</dbReference>
<evidence type="ECO:0000256" key="2">
    <source>
        <dbReference type="ARBA" id="ARBA00022448"/>
    </source>
</evidence>
<dbReference type="GO" id="GO:0015171">
    <property type="term" value="F:amino acid transmembrane transporter activity"/>
    <property type="evidence" value="ECO:0007669"/>
    <property type="project" value="TreeGrafter"/>
</dbReference>
<keyword evidence="2" id="KW-0813">Transport</keyword>
<dbReference type="PANTHER" id="PTHR43341">
    <property type="entry name" value="AMINO ACID PERMEASE"/>
    <property type="match status" value="1"/>
</dbReference>
<dbReference type="InterPro" id="IPR004840">
    <property type="entry name" value="Amino_acid_permease_CS"/>
</dbReference>
<dbReference type="Gene3D" id="2.170.270.10">
    <property type="entry name" value="SET domain"/>
    <property type="match status" value="1"/>
</dbReference>
<feature type="transmembrane region" description="Helical" evidence="8">
    <location>
        <begin position="232"/>
        <end position="250"/>
    </location>
</feature>
<evidence type="ECO:0000313" key="11">
    <source>
        <dbReference type="Proteomes" id="UP000184188"/>
    </source>
</evidence>
<feature type="transmembrane region" description="Helical" evidence="8">
    <location>
        <begin position="358"/>
        <end position="379"/>
    </location>
</feature>
<dbReference type="InterPro" id="IPR046341">
    <property type="entry name" value="SET_dom_sf"/>
</dbReference>
<evidence type="ECO:0000313" key="10">
    <source>
        <dbReference type="EMBL" id="OJJ46750.1"/>
    </source>
</evidence>
<evidence type="ECO:0000256" key="7">
    <source>
        <dbReference type="SAM" id="MobiDB-lite"/>
    </source>
</evidence>
<feature type="transmembrane region" description="Helical" evidence="8">
    <location>
        <begin position="71"/>
        <end position="87"/>
    </location>
</feature>
<dbReference type="InterPro" id="IPR004841">
    <property type="entry name" value="AA-permease/SLC12A_dom"/>
</dbReference>
<dbReference type="Gene3D" id="3.30.40.10">
    <property type="entry name" value="Zinc/RING finger domain, C3HC4 (zinc finger)"/>
    <property type="match status" value="1"/>
</dbReference>
<dbReference type="PROSITE" id="PS50280">
    <property type="entry name" value="SET"/>
    <property type="match status" value="1"/>
</dbReference>